<dbReference type="Proteomes" id="UP001642464">
    <property type="component" value="Unassembled WGS sequence"/>
</dbReference>
<gene>
    <name evidence="1" type="ORF">SCF082_LOCUS17385</name>
</gene>
<protein>
    <submittedName>
        <fullName evidence="1">Uncharacterized protein</fullName>
    </submittedName>
</protein>
<reference evidence="1 2" key="1">
    <citation type="submission" date="2024-02" db="EMBL/GenBank/DDBJ databases">
        <authorList>
            <person name="Chen Y."/>
            <person name="Shah S."/>
            <person name="Dougan E. K."/>
            <person name="Thang M."/>
            <person name="Chan C."/>
        </authorList>
    </citation>
    <scope>NUCLEOTIDE SEQUENCE [LARGE SCALE GENOMIC DNA]</scope>
</reference>
<name>A0ABP0KH92_9DINO</name>
<evidence type="ECO:0000313" key="1">
    <source>
        <dbReference type="EMBL" id="CAK9026188.1"/>
    </source>
</evidence>
<sequence length="366" mass="40510">MSLRKQLHSSEPEFGACKHALGTQVSRKDVEGALTLAKLDSLHHNEAINVIFPNEVPSDTGEAQRRRARVVFLRFQDLPGWQRCIEKFTEMIEAGRWEVTFSAVRASEEELGCLQVNSNSASWRVGNCLKVLEAGGVNCEPFALLGLRGFWTMELKGGTPTTPNLLSLWPPPCGPRPHGSILYQLEMGSSQTLAQCTLSPGLEATFPFDPQKVVDADGMLQVHLKLLNTERVEGLAVFPDGENSCTIFWRLAKVHRFLDASEVILSSPLFKLRGTDGGWEGCLLLEAERNQPLKLQLRLILPAQTIPLAKLAGCAWREATPGEQDGRKLFRFGPFESLKDARDECDALLVMVRLPGVGADNIKVRQ</sequence>
<organism evidence="1 2">
    <name type="scientific">Durusdinium trenchii</name>
    <dbReference type="NCBI Taxonomy" id="1381693"/>
    <lineage>
        <taxon>Eukaryota</taxon>
        <taxon>Sar</taxon>
        <taxon>Alveolata</taxon>
        <taxon>Dinophyceae</taxon>
        <taxon>Suessiales</taxon>
        <taxon>Symbiodiniaceae</taxon>
        <taxon>Durusdinium</taxon>
    </lineage>
</organism>
<keyword evidence="2" id="KW-1185">Reference proteome</keyword>
<proteinExistence type="predicted"/>
<comment type="caution">
    <text evidence="1">The sequence shown here is derived from an EMBL/GenBank/DDBJ whole genome shotgun (WGS) entry which is preliminary data.</text>
</comment>
<evidence type="ECO:0000313" key="2">
    <source>
        <dbReference type="Proteomes" id="UP001642464"/>
    </source>
</evidence>
<accession>A0ABP0KH92</accession>
<dbReference type="EMBL" id="CAXAMM010011447">
    <property type="protein sequence ID" value="CAK9026188.1"/>
    <property type="molecule type" value="Genomic_DNA"/>
</dbReference>